<comment type="subcellular location">
    <subcellularLocation>
        <location evidence="1">Membrane</location>
        <topology evidence="1">Multi-pass membrane protein</topology>
    </subcellularLocation>
</comment>
<evidence type="ECO:0000256" key="3">
    <source>
        <dbReference type="ARBA" id="ARBA00022989"/>
    </source>
</evidence>
<proteinExistence type="predicted"/>
<keyword evidence="2 5" id="KW-0812">Transmembrane</keyword>
<dbReference type="InterPro" id="IPR036259">
    <property type="entry name" value="MFS_trans_sf"/>
</dbReference>
<evidence type="ECO:0000313" key="8">
    <source>
        <dbReference type="Proteomes" id="UP001152320"/>
    </source>
</evidence>
<dbReference type="PROSITE" id="PS50850">
    <property type="entry name" value="MFS"/>
    <property type="match status" value="1"/>
</dbReference>
<feature type="domain" description="Major facilitator superfamily (MFS) profile" evidence="6">
    <location>
        <begin position="30"/>
        <end position="441"/>
    </location>
</feature>
<dbReference type="Proteomes" id="UP001152320">
    <property type="component" value="Chromosome 3"/>
</dbReference>
<dbReference type="GO" id="GO:0022857">
    <property type="term" value="F:transmembrane transporter activity"/>
    <property type="evidence" value="ECO:0007669"/>
    <property type="project" value="InterPro"/>
</dbReference>
<keyword evidence="8" id="KW-1185">Reference proteome</keyword>
<comment type="caution">
    <text evidence="7">The sequence shown here is derived from an EMBL/GenBank/DDBJ whole genome shotgun (WGS) entry which is preliminary data.</text>
</comment>
<dbReference type="EMBL" id="JAIZAY010000003">
    <property type="protein sequence ID" value="KAJ8045869.1"/>
    <property type="molecule type" value="Genomic_DNA"/>
</dbReference>
<evidence type="ECO:0000313" key="7">
    <source>
        <dbReference type="EMBL" id="KAJ8045869.1"/>
    </source>
</evidence>
<dbReference type="InterPro" id="IPR011701">
    <property type="entry name" value="MFS"/>
</dbReference>
<evidence type="ECO:0000256" key="4">
    <source>
        <dbReference type="ARBA" id="ARBA00023136"/>
    </source>
</evidence>
<sequence>MALNTFLKENCLPLCLFLYILGVVVPWPVTQNLILNRLCLRDYDEAVCSDMTKHPDVQDKIQASTSQFMTMQSLFIDVPGAVMSLVLGTISDRIGRKPVLMLPCIGLALNVSVLLVQCLSGGLWWGYFVVSGLCLGGSGGLMAFITAATNYVTDTTPAEARTERLSRTMPFLGIGAVVGIIVSGMISEEAAYCISFVCSSLSLLFMHLYLDNVIVKKEKDSGMSWMQSIVLNIKSGAQTLFCGKDPATNQKLFVMIIVGMIGTGVMMAEGNIIMLYTKRSPFEWAPSIFGIFTAIRQVSGIVGQVTIPLIFYKLGGSRSVRNDYTLLQICHIGFALCFILSAVANSSWLLFVGALMLTLTGPGQPAGGSITSRLVDPKEKGTFTAFSSFLNSLSVPLCTFLLNNVFSWSVIQGFPAFTFYFLTAINISLVLLLGFVKPKHDGDTADAKKDE</sequence>
<dbReference type="GO" id="GO:0016020">
    <property type="term" value="C:membrane"/>
    <property type="evidence" value="ECO:0007669"/>
    <property type="project" value="UniProtKB-SubCell"/>
</dbReference>
<dbReference type="PANTHER" id="PTHR23507">
    <property type="entry name" value="ZGC:174356"/>
    <property type="match status" value="1"/>
</dbReference>
<feature type="transmembrane region" description="Helical" evidence="5">
    <location>
        <begin position="389"/>
        <end position="411"/>
    </location>
</feature>
<dbReference type="OrthoDB" id="419734at2759"/>
<feature type="transmembrane region" description="Helical" evidence="5">
    <location>
        <begin position="252"/>
        <end position="276"/>
    </location>
</feature>
<dbReference type="PANTHER" id="PTHR23507:SF1">
    <property type="entry name" value="FI18259P1-RELATED"/>
    <property type="match status" value="1"/>
</dbReference>
<feature type="transmembrane region" description="Helical" evidence="5">
    <location>
        <begin position="12"/>
        <end position="29"/>
    </location>
</feature>
<evidence type="ECO:0000256" key="1">
    <source>
        <dbReference type="ARBA" id="ARBA00004141"/>
    </source>
</evidence>
<protein>
    <submittedName>
        <fullName evidence="7">Proton-coupled folate transporter</fullName>
    </submittedName>
</protein>
<evidence type="ECO:0000259" key="6">
    <source>
        <dbReference type="PROSITE" id="PS50850"/>
    </source>
</evidence>
<evidence type="ECO:0000256" key="2">
    <source>
        <dbReference type="ARBA" id="ARBA00022692"/>
    </source>
</evidence>
<dbReference type="SUPFAM" id="SSF103473">
    <property type="entry name" value="MFS general substrate transporter"/>
    <property type="match status" value="1"/>
</dbReference>
<feature type="transmembrane region" description="Helical" evidence="5">
    <location>
        <begin position="68"/>
        <end position="87"/>
    </location>
</feature>
<name>A0A9Q1HGP8_HOLLE</name>
<dbReference type="AlphaFoldDB" id="A0A9Q1HGP8"/>
<reference evidence="7" key="1">
    <citation type="submission" date="2021-10" db="EMBL/GenBank/DDBJ databases">
        <title>Tropical sea cucumber genome reveals ecological adaptation and Cuvierian tubules defense mechanism.</title>
        <authorList>
            <person name="Chen T."/>
        </authorList>
    </citation>
    <scope>NUCLEOTIDE SEQUENCE</scope>
    <source>
        <strain evidence="7">Nanhai2018</strain>
        <tissue evidence="7">Muscle</tissue>
    </source>
</reference>
<feature type="transmembrane region" description="Helical" evidence="5">
    <location>
        <begin position="99"/>
        <end position="117"/>
    </location>
</feature>
<keyword evidence="4 5" id="KW-0472">Membrane</keyword>
<dbReference type="Gene3D" id="1.20.1250.20">
    <property type="entry name" value="MFS general substrate transporter like domains"/>
    <property type="match status" value="2"/>
</dbReference>
<keyword evidence="3 5" id="KW-1133">Transmembrane helix</keyword>
<dbReference type="InterPro" id="IPR020846">
    <property type="entry name" value="MFS_dom"/>
</dbReference>
<feature type="transmembrane region" description="Helical" evidence="5">
    <location>
        <begin position="417"/>
        <end position="436"/>
    </location>
</feature>
<dbReference type="Pfam" id="PF07690">
    <property type="entry name" value="MFS_1"/>
    <property type="match status" value="1"/>
</dbReference>
<evidence type="ECO:0000256" key="5">
    <source>
        <dbReference type="SAM" id="Phobius"/>
    </source>
</evidence>
<accession>A0A9Q1HGP8</accession>
<organism evidence="7 8">
    <name type="scientific">Holothuria leucospilota</name>
    <name type="common">Black long sea cucumber</name>
    <name type="synonym">Mertensiothuria leucospilota</name>
    <dbReference type="NCBI Taxonomy" id="206669"/>
    <lineage>
        <taxon>Eukaryota</taxon>
        <taxon>Metazoa</taxon>
        <taxon>Echinodermata</taxon>
        <taxon>Eleutherozoa</taxon>
        <taxon>Echinozoa</taxon>
        <taxon>Holothuroidea</taxon>
        <taxon>Aspidochirotacea</taxon>
        <taxon>Aspidochirotida</taxon>
        <taxon>Holothuriidae</taxon>
        <taxon>Holothuria</taxon>
    </lineage>
</organism>
<feature type="transmembrane region" description="Helical" evidence="5">
    <location>
        <begin position="169"/>
        <end position="186"/>
    </location>
</feature>
<feature type="transmembrane region" description="Helical" evidence="5">
    <location>
        <begin position="288"/>
        <end position="312"/>
    </location>
</feature>
<feature type="transmembrane region" description="Helical" evidence="5">
    <location>
        <begin position="192"/>
        <end position="210"/>
    </location>
</feature>
<gene>
    <name evidence="7" type="ORF">HOLleu_08974</name>
</gene>
<feature type="transmembrane region" description="Helical" evidence="5">
    <location>
        <begin position="123"/>
        <end position="148"/>
    </location>
</feature>